<feature type="domain" description="Tryptophan synthase beta chain-like PALP" evidence="2">
    <location>
        <begin position="71"/>
        <end position="207"/>
    </location>
</feature>
<keyword evidence="1" id="KW-0732">Signal</keyword>
<dbReference type="PANTHER" id="PTHR10314">
    <property type="entry name" value="CYSTATHIONINE BETA-SYNTHASE"/>
    <property type="match status" value="1"/>
</dbReference>
<dbReference type="SUPFAM" id="SSF53686">
    <property type="entry name" value="Tryptophan synthase beta subunit-like PLP-dependent enzymes"/>
    <property type="match status" value="1"/>
</dbReference>
<dbReference type="InterPro" id="IPR050214">
    <property type="entry name" value="Cys_Synth/Cystath_Beta-Synth"/>
</dbReference>
<feature type="signal peptide" evidence="1">
    <location>
        <begin position="1"/>
        <end position="16"/>
    </location>
</feature>
<protein>
    <submittedName>
        <fullName evidence="4">Tryptophan synthase beta chain-like PALP domain-containing protein</fullName>
    </submittedName>
</protein>
<accession>A0A914YDU3</accession>
<evidence type="ECO:0000313" key="3">
    <source>
        <dbReference type="Proteomes" id="UP000887577"/>
    </source>
</evidence>
<evidence type="ECO:0000259" key="2">
    <source>
        <dbReference type="Pfam" id="PF00291"/>
    </source>
</evidence>
<dbReference type="InterPro" id="IPR036052">
    <property type="entry name" value="TrpB-like_PALP_sf"/>
</dbReference>
<feature type="chain" id="PRO_5037066869" evidence="1">
    <location>
        <begin position="17"/>
        <end position="208"/>
    </location>
</feature>
<dbReference type="AlphaFoldDB" id="A0A914YDU3"/>
<dbReference type="Proteomes" id="UP000887577">
    <property type="component" value="Unplaced"/>
</dbReference>
<organism evidence="3 4">
    <name type="scientific">Panagrolaimus superbus</name>
    <dbReference type="NCBI Taxonomy" id="310955"/>
    <lineage>
        <taxon>Eukaryota</taxon>
        <taxon>Metazoa</taxon>
        <taxon>Ecdysozoa</taxon>
        <taxon>Nematoda</taxon>
        <taxon>Chromadorea</taxon>
        <taxon>Rhabditida</taxon>
        <taxon>Tylenchina</taxon>
        <taxon>Panagrolaimomorpha</taxon>
        <taxon>Panagrolaimoidea</taxon>
        <taxon>Panagrolaimidae</taxon>
        <taxon>Panagrolaimus</taxon>
    </lineage>
</organism>
<keyword evidence="3" id="KW-1185">Reference proteome</keyword>
<evidence type="ECO:0000313" key="4">
    <source>
        <dbReference type="WBParaSite" id="PSU_v2.g16934.t1"/>
    </source>
</evidence>
<sequence length="208" mass="23778">MNAVFLVLLFFVEIDSRQIFTSVINEKSPTEILRDDSFVAGLSTAGSDEVKVSDEWRKNAIQKLWNERELMTRTPLIHLNIPSMPNIDLIFKNESASRTGSLKHRYAWALVFWALLEGHITQNTTVFEASSGNTATSEGYMLNLLGVNFVVVVSYSSDTLEKIKEDRIRLYTSEIIKTYIGKRIERAEEEAKKRNGFFMNQFANADRV</sequence>
<proteinExistence type="predicted"/>
<dbReference type="Gene3D" id="3.40.50.1100">
    <property type="match status" value="2"/>
</dbReference>
<name>A0A914YDU3_9BILA</name>
<evidence type="ECO:0000256" key="1">
    <source>
        <dbReference type="SAM" id="SignalP"/>
    </source>
</evidence>
<dbReference type="Pfam" id="PF00291">
    <property type="entry name" value="PALP"/>
    <property type="match status" value="1"/>
</dbReference>
<dbReference type="GO" id="GO:0019344">
    <property type="term" value="P:cysteine biosynthetic process"/>
    <property type="evidence" value="ECO:0007669"/>
    <property type="project" value="UniProtKB-ARBA"/>
</dbReference>
<reference evidence="4" key="1">
    <citation type="submission" date="2022-11" db="UniProtKB">
        <authorList>
            <consortium name="WormBaseParasite"/>
        </authorList>
    </citation>
    <scope>IDENTIFICATION</scope>
</reference>
<dbReference type="WBParaSite" id="PSU_v2.g16934.t1">
    <property type="protein sequence ID" value="PSU_v2.g16934.t1"/>
    <property type="gene ID" value="PSU_v2.g16934"/>
</dbReference>
<dbReference type="InterPro" id="IPR001926">
    <property type="entry name" value="TrpB-like_PALP"/>
</dbReference>